<evidence type="ECO:0000313" key="2">
    <source>
        <dbReference type="EMBL" id="KAH7265257.1"/>
    </source>
</evidence>
<keyword evidence="1" id="KW-0472">Membrane</keyword>
<reference evidence="2" key="1">
    <citation type="journal article" date="2021" name="Nat. Commun.">
        <title>Genetic determinants of endophytism in the Arabidopsis root mycobiome.</title>
        <authorList>
            <person name="Mesny F."/>
            <person name="Miyauchi S."/>
            <person name="Thiergart T."/>
            <person name="Pickel B."/>
            <person name="Atanasova L."/>
            <person name="Karlsson M."/>
            <person name="Huettel B."/>
            <person name="Barry K.W."/>
            <person name="Haridas S."/>
            <person name="Chen C."/>
            <person name="Bauer D."/>
            <person name="Andreopoulos W."/>
            <person name="Pangilinan J."/>
            <person name="LaButti K."/>
            <person name="Riley R."/>
            <person name="Lipzen A."/>
            <person name="Clum A."/>
            <person name="Drula E."/>
            <person name="Henrissat B."/>
            <person name="Kohler A."/>
            <person name="Grigoriev I.V."/>
            <person name="Martin F.M."/>
            <person name="Hacquard S."/>
        </authorList>
    </citation>
    <scope>NUCLEOTIDE SEQUENCE</scope>
    <source>
        <strain evidence="2">MPI-CAGE-AT-0023</strain>
    </source>
</reference>
<comment type="caution">
    <text evidence="2">The sequence shown here is derived from an EMBL/GenBank/DDBJ whole genome shotgun (WGS) entry which is preliminary data.</text>
</comment>
<keyword evidence="3" id="KW-1185">Reference proteome</keyword>
<dbReference type="Proteomes" id="UP000720189">
    <property type="component" value="Unassembled WGS sequence"/>
</dbReference>
<sequence>MNHIFSLTFNLPVVFTMMGIRAANSVAVLSALISPRVDSRDMLSLRQLNWFGDMSRRLNLLPSYSRSFNHNYFPGRPLGKTSGSAYLAGYNVIPLYVFGYSVYLKCPENIRQISIRLPFPSHP</sequence>
<gene>
    <name evidence="2" type="ORF">BKA55DRAFT_243173</name>
</gene>
<proteinExistence type="predicted"/>
<dbReference type="RefSeq" id="XP_046053992.1">
    <property type="nucleotide sequence ID" value="XM_046185321.1"/>
</dbReference>
<keyword evidence="1" id="KW-1133">Transmembrane helix</keyword>
<protein>
    <submittedName>
        <fullName evidence="2">Uncharacterized protein</fullName>
    </submittedName>
</protein>
<dbReference type="GeneID" id="70215275"/>
<name>A0A9P9KJG5_FUSRE</name>
<organism evidence="2 3">
    <name type="scientific">Fusarium redolens</name>
    <dbReference type="NCBI Taxonomy" id="48865"/>
    <lineage>
        <taxon>Eukaryota</taxon>
        <taxon>Fungi</taxon>
        <taxon>Dikarya</taxon>
        <taxon>Ascomycota</taxon>
        <taxon>Pezizomycotina</taxon>
        <taxon>Sordariomycetes</taxon>
        <taxon>Hypocreomycetidae</taxon>
        <taxon>Hypocreales</taxon>
        <taxon>Nectriaceae</taxon>
        <taxon>Fusarium</taxon>
        <taxon>Fusarium redolens species complex</taxon>
    </lineage>
</organism>
<keyword evidence="1" id="KW-0812">Transmembrane</keyword>
<accession>A0A9P9KJG5</accession>
<feature type="transmembrane region" description="Helical" evidence="1">
    <location>
        <begin position="12"/>
        <end position="33"/>
    </location>
</feature>
<dbReference type="AlphaFoldDB" id="A0A9P9KJG5"/>
<evidence type="ECO:0000256" key="1">
    <source>
        <dbReference type="SAM" id="Phobius"/>
    </source>
</evidence>
<evidence type="ECO:0000313" key="3">
    <source>
        <dbReference type="Proteomes" id="UP000720189"/>
    </source>
</evidence>
<dbReference type="EMBL" id="JAGMUX010000003">
    <property type="protein sequence ID" value="KAH7265257.1"/>
    <property type="molecule type" value="Genomic_DNA"/>
</dbReference>